<accession>A0A8K0MZJ1</accession>
<gene>
    <name evidence="2" type="ORF">COCNU_03G016940</name>
</gene>
<organism evidence="2 3">
    <name type="scientific">Cocos nucifera</name>
    <name type="common">Coconut palm</name>
    <dbReference type="NCBI Taxonomy" id="13894"/>
    <lineage>
        <taxon>Eukaryota</taxon>
        <taxon>Viridiplantae</taxon>
        <taxon>Streptophyta</taxon>
        <taxon>Embryophyta</taxon>
        <taxon>Tracheophyta</taxon>
        <taxon>Spermatophyta</taxon>
        <taxon>Magnoliopsida</taxon>
        <taxon>Liliopsida</taxon>
        <taxon>Arecaceae</taxon>
        <taxon>Arecoideae</taxon>
        <taxon>Cocoseae</taxon>
        <taxon>Attaleinae</taxon>
        <taxon>Cocos</taxon>
    </lineage>
</organism>
<feature type="transmembrane region" description="Helical" evidence="1">
    <location>
        <begin position="47"/>
        <end position="67"/>
    </location>
</feature>
<dbReference type="OrthoDB" id="759788at2759"/>
<dbReference type="AlphaFoldDB" id="A0A8K0MZJ1"/>
<dbReference type="EMBL" id="CM017874">
    <property type="protein sequence ID" value="KAG1335575.1"/>
    <property type="molecule type" value="Genomic_DNA"/>
</dbReference>
<reference evidence="2" key="2">
    <citation type="submission" date="2019-07" db="EMBL/GenBank/DDBJ databases">
        <authorList>
            <person name="Yang Y."/>
            <person name="Bocs S."/>
            <person name="Baudouin L."/>
        </authorList>
    </citation>
    <scope>NUCLEOTIDE SEQUENCE</scope>
    <source>
        <tissue evidence="2">Spear leaf of Hainan Tall coconut</tissue>
    </source>
</reference>
<reference evidence="2" key="1">
    <citation type="journal article" date="2017" name="Gigascience">
        <title>The genome draft of coconut (Cocos nucifera).</title>
        <authorList>
            <person name="Xiao Y."/>
            <person name="Xu P."/>
            <person name="Fan H."/>
            <person name="Baudouin L."/>
            <person name="Xia W."/>
            <person name="Bocs S."/>
            <person name="Xu J."/>
            <person name="Li Q."/>
            <person name="Guo A."/>
            <person name="Zhou L."/>
            <person name="Li J."/>
            <person name="Wu Y."/>
            <person name="Ma Z."/>
            <person name="Armero A."/>
            <person name="Issali A.E."/>
            <person name="Liu N."/>
            <person name="Peng M."/>
            <person name="Yang Y."/>
        </authorList>
    </citation>
    <scope>NUCLEOTIDE SEQUENCE</scope>
    <source>
        <tissue evidence="2">Spear leaf of Hainan Tall coconut</tissue>
    </source>
</reference>
<keyword evidence="3" id="KW-1185">Reference proteome</keyword>
<proteinExistence type="predicted"/>
<name>A0A8K0MZJ1_COCNU</name>
<keyword evidence="1" id="KW-1133">Transmembrane helix</keyword>
<protein>
    <submittedName>
        <fullName evidence="2">Uncharacterized protein</fullName>
    </submittedName>
</protein>
<dbReference type="PANTHER" id="PTHR34189">
    <property type="entry name" value="TRANSMEMBRANE PROTEIN"/>
    <property type="match status" value="1"/>
</dbReference>
<comment type="caution">
    <text evidence="2">The sequence shown here is derived from an EMBL/GenBank/DDBJ whole genome shotgun (WGS) entry which is preliminary data.</text>
</comment>
<keyword evidence="1" id="KW-0812">Transmembrane</keyword>
<sequence>MHRSWSAKRVSTTASRKSLVEIDELPTLDPQSDIGKKEALRARLAENAVHVIPVVLVLCAVLLWFFSNPPTGSESRT</sequence>
<evidence type="ECO:0000313" key="3">
    <source>
        <dbReference type="Proteomes" id="UP000797356"/>
    </source>
</evidence>
<keyword evidence="1" id="KW-0472">Membrane</keyword>
<dbReference type="PANTHER" id="PTHR34189:SF13">
    <property type="entry name" value="TRANSMEMBRANE PROTEIN"/>
    <property type="match status" value="1"/>
</dbReference>
<evidence type="ECO:0000313" key="2">
    <source>
        <dbReference type="EMBL" id="KAG1335575.1"/>
    </source>
</evidence>
<dbReference type="Proteomes" id="UP000797356">
    <property type="component" value="Chromosome 3"/>
</dbReference>
<evidence type="ECO:0000256" key="1">
    <source>
        <dbReference type="SAM" id="Phobius"/>
    </source>
</evidence>